<organism evidence="1 2">
    <name type="scientific">Caerostris extrusa</name>
    <name type="common">Bark spider</name>
    <name type="synonym">Caerostris bankana</name>
    <dbReference type="NCBI Taxonomy" id="172846"/>
    <lineage>
        <taxon>Eukaryota</taxon>
        <taxon>Metazoa</taxon>
        <taxon>Ecdysozoa</taxon>
        <taxon>Arthropoda</taxon>
        <taxon>Chelicerata</taxon>
        <taxon>Arachnida</taxon>
        <taxon>Araneae</taxon>
        <taxon>Araneomorphae</taxon>
        <taxon>Entelegynae</taxon>
        <taxon>Araneoidea</taxon>
        <taxon>Araneidae</taxon>
        <taxon>Caerostris</taxon>
    </lineage>
</organism>
<name>A0AAV4XAR1_CAEEX</name>
<dbReference type="AlphaFoldDB" id="A0AAV4XAR1"/>
<accession>A0AAV4XAR1</accession>
<proteinExistence type="predicted"/>
<evidence type="ECO:0000313" key="2">
    <source>
        <dbReference type="Proteomes" id="UP001054945"/>
    </source>
</evidence>
<gene>
    <name evidence="1" type="ORF">CEXT_253821</name>
</gene>
<evidence type="ECO:0000313" key="1">
    <source>
        <dbReference type="EMBL" id="GIY92242.1"/>
    </source>
</evidence>
<comment type="caution">
    <text evidence="1">The sequence shown here is derived from an EMBL/GenBank/DDBJ whole genome shotgun (WGS) entry which is preliminary data.</text>
</comment>
<protein>
    <submittedName>
        <fullName evidence="1">Uncharacterized protein</fullName>
    </submittedName>
</protein>
<reference evidence="1 2" key="1">
    <citation type="submission" date="2021-06" db="EMBL/GenBank/DDBJ databases">
        <title>Caerostris extrusa draft genome.</title>
        <authorList>
            <person name="Kono N."/>
            <person name="Arakawa K."/>
        </authorList>
    </citation>
    <scope>NUCLEOTIDE SEQUENCE [LARGE SCALE GENOMIC DNA]</scope>
</reference>
<dbReference type="Proteomes" id="UP001054945">
    <property type="component" value="Unassembled WGS sequence"/>
</dbReference>
<dbReference type="EMBL" id="BPLR01017514">
    <property type="protein sequence ID" value="GIY92242.1"/>
    <property type="molecule type" value="Genomic_DNA"/>
</dbReference>
<keyword evidence="2" id="KW-1185">Reference proteome</keyword>
<sequence>MGTHCQGNGTASNESRLEMIRKGPGKTSRFDLEALVLPDPKRRLETAWCSFRLPENGSPVTTEDCLEGREWCFSVRLIWCLAIKVIPPTFKKQQKICLTQETLQEQAKKIPPTIITSLRPPGITRVAGASPPTHLNFNRSFLNSSPQKLGALQSPNKYGRKAPYNHHPPTTPNHIISVSLISLHGHTHCQGNGTASK</sequence>